<protein>
    <submittedName>
        <fullName evidence="3">DUF1080 domain-containing protein</fullName>
    </submittedName>
</protein>
<dbReference type="GO" id="GO:0016787">
    <property type="term" value="F:hydrolase activity"/>
    <property type="evidence" value="ECO:0007669"/>
    <property type="project" value="InterPro"/>
</dbReference>
<dbReference type="Gene3D" id="2.60.120.560">
    <property type="entry name" value="Exo-inulinase, domain 1"/>
    <property type="match status" value="1"/>
</dbReference>
<keyword evidence="4" id="KW-1185">Reference proteome</keyword>
<comment type="caution">
    <text evidence="3">The sequence shown here is derived from an EMBL/GenBank/DDBJ whole genome shotgun (WGS) entry which is preliminary data.</text>
</comment>
<sequence length="260" mass="28432">MKKTIALLSLLPAGFLPAEHKIDTSKKQYPDAPTITGTPYSVHDTTRPQPRKVESAGAVAISAPSDAKVLFDGSNTEAWNGNWRVEDGILIASPGSLVTKESFGDCQVHLEFRVPADREVKGQQGGNSGIFLMGRYEVQVGESHSNQTYPDGQAGAVYGQTPPLVNPATPQGEWQSYDIIFKAPVYKDGKVSKPAEITVLFNGVVVQAGFKALGPTQHQKLASYPENHPEKAPISLQWHNDPIEYRNIWVRPLGEYDQQP</sequence>
<dbReference type="Pfam" id="PF06439">
    <property type="entry name" value="3keto-disac_hyd"/>
    <property type="match status" value="1"/>
</dbReference>
<evidence type="ECO:0000259" key="2">
    <source>
        <dbReference type="Pfam" id="PF06439"/>
    </source>
</evidence>
<dbReference type="RefSeq" id="WP_200391463.1">
    <property type="nucleotide sequence ID" value="NZ_JAENIO010000017.1"/>
</dbReference>
<accession>A0A934RQI6</accession>
<organism evidence="3 4">
    <name type="scientific">Roseibacillus ishigakijimensis</name>
    <dbReference type="NCBI Taxonomy" id="454146"/>
    <lineage>
        <taxon>Bacteria</taxon>
        <taxon>Pseudomonadati</taxon>
        <taxon>Verrucomicrobiota</taxon>
        <taxon>Verrucomicrobiia</taxon>
        <taxon>Verrucomicrobiales</taxon>
        <taxon>Verrucomicrobiaceae</taxon>
        <taxon>Roseibacillus</taxon>
    </lineage>
</organism>
<dbReference type="InterPro" id="IPR010496">
    <property type="entry name" value="AL/BT2_dom"/>
</dbReference>
<reference evidence="3" key="1">
    <citation type="submission" date="2021-01" db="EMBL/GenBank/DDBJ databases">
        <title>Modified the classification status of verrucomicrobia.</title>
        <authorList>
            <person name="Feng X."/>
        </authorList>
    </citation>
    <scope>NUCLEOTIDE SEQUENCE</scope>
    <source>
        <strain evidence="3">KCTC 12986</strain>
    </source>
</reference>
<dbReference type="AlphaFoldDB" id="A0A934RQI6"/>
<evidence type="ECO:0000313" key="4">
    <source>
        <dbReference type="Proteomes" id="UP000604083"/>
    </source>
</evidence>
<feature type="region of interest" description="Disordered" evidence="1">
    <location>
        <begin position="26"/>
        <end position="50"/>
    </location>
</feature>
<dbReference type="Proteomes" id="UP000604083">
    <property type="component" value="Unassembled WGS sequence"/>
</dbReference>
<dbReference type="EMBL" id="JAENIO010000017">
    <property type="protein sequence ID" value="MBK1834027.1"/>
    <property type="molecule type" value="Genomic_DNA"/>
</dbReference>
<dbReference type="PANTHER" id="PTHR33546:SF1">
    <property type="entry name" value="LARGE, MULTIFUNCTIONAL SECRETED PROTEIN"/>
    <property type="match status" value="1"/>
</dbReference>
<dbReference type="PANTHER" id="PTHR33546">
    <property type="entry name" value="LARGE, MULTIFUNCTIONAL SECRETED PROTEIN-RELATED"/>
    <property type="match status" value="1"/>
</dbReference>
<evidence type="ECO:0000313" key="3">
    <source>
        <dbReference type="EMBL" id="MBK1834027.1"/>
    </source>
</evidence>
<evidence type="ECO:0000256" key="1">
    <source>
        <dbReference type="SAM" id="MobiDB-lite"/>
    </source>
</evidence>
<feature type="domain" description="3-keto-alpha-glucoside-1,2-lyase/3-keto-2-hydroxy-glucal hydratase" evidence="2">
    <location>
        <begin position="67"/>
        <end position="251"/>
    </location>
</feature>
<gene>
    <name evidence="3" type="ORF">JIN78_08140</name>
</gene>
<name>A0A934RQI6_9BACT</name>
<proteinExistence type="predicted"/>